<evidence type="ECO:0000256" key="1">
    <source>
        <dbReference type="SAM" id="Phobius"/>
    </source>
</evidence>
<proteinExistence type="predicted"/>
<dbReference type="RefSeq" id="WP_324725970.1">
    <property type="nucleotide sequence ID" value="NZ_CP139781.1"/>
</dbReference>
<protein>
    <recommendedName>
        <fullName evidence="4">Zinc finger/thioredoxin putative domain-containing protein</fullName>
    </recommendedName>
</protein>
<gene>
    <name evidence="2" type="ORF">K1X11_012440</name>
</gene>
<dbReference type="Proteomes" id="UP000738431">
    <property type="component" value="Chromosome"/>
</dbReference>
<keyword evidence="1" id="KW-0472">Membrane</keyword>
<feature type="transmembrane region" description="Helical" evidence="1">
    <location>
        <begin position="82"/>
        <end position="112"/>
    </location>
</feature>
<dbReference type="EMBL" id="CP139781">
    <property type="protein sequence ID" value="WRQ85612.1"/>
    <property type="molecule type" value="Genomic_DNA"/>
</dbReference>
<keyword evidence="1" id="KW-1133">Transmembrane helix</keyword>
<evidence type="ECO:0000313" key="2">
    <source>
        <dbReference type="EMBL" id="WRQ85612.1"/>
    </source>
</evidence>
<evidence type="ECO:0000313" key="3">
    <source>
        <dbReference type="Proteomes" id="UP000738431"/>
    </source>
</evidence>
<evidence type="ECO:0008006" key="4">
    <source>
        <dbReference type="Google" id="ProtNLM"/>
    </source>
</evidence>
<reference evidence="2 3" key="1">
    <citation type="submission" date="2023-12" db="EMBL/GenBank/DDBJ databases">
        <title>Description of an unclassified Opitutus bacterium of Verrucomicrobiota.</title>
        <authorList>
            <person name="Zhang D.-F."/>
        </authorList>
    </citation>
    <scope>NUCLEOTIDE SEQUENCE [LARGE SCALE GENOMIC DNA]</scope>
    <source>
        <strain evidence="2 3">WL0086</strain>
    </source>
</reference>
<organism evidence="2 3">
    <name type="scientific">Actomonas aquatica</name>
    <dbReference type="NCBI Taxonomy" id="2866162"/>
    <lineage>
        <taxon>Bacteria</taxon>
        <taxon>Pseudomonadati</taxon>
        <taxon>Verrucomicrobiota</taxon>
        <taxon>Opitutia</taxon>
        <taxon>Opitutales</taxon>
        <taxon>Opitutaceae</taxon>
        <taxon>Actomonas</taxon>
    </lineage>
</organism>
<accession>A0ABZ1C2N7</accession>
<feature type="transmembrane region" description="Helical" evidence="1">
    <location>
        <begin position="132"/>
        <end position="156"/>
    </location>
</feature>
<name>A0ABZ1C2N7_9BACT</name>
<keyword evidence="3" id="KW-1185">Reference proteome</keyword>
<sequence>MATVVCPDCRQTIPLGDVNVAKDVALCRRCSMTHAFSELLLEKESQELMESAHRPSGVWERTSARGVIFGASHRSIGGTLGWLAVALFWNGIVAVFVLLNLASTLHLLGIGLPEWFPVALADNDSMGWGFTLFLWLFLTPFIAIGATLIGSVFMCLGGRTEVRLEPEQGSVFTGVGPFGRRHRFNPRDVKRLRLLDQRWTDSDGDPQRRQEIVLEKIGGPPIKFGASLQPARRLYLAALLRKTLG</sequence>
<keyword evidence="1" id="KW-0812">Transmembrane</keyword>